<dbReference type="EMBL" id="GL887707">
    <property type="protein sequence ID" value="EGI70348.1"/>
    <property type="molecule type" value="Genomic_DNA"/>
</dbReference>
<name>F4W6L3_ACREC</name>
<dbReference type="STRING" id="103372.F4W6L3"/>
<feature type="region of interest" description="Disordered" evidence="1">
    <location>
        <begin position="79"/>
        <end position="154"/>
    </location>
</feature>
<dbReference type="GO" id="GO:0008237">
    <property type="term" value="F:metallopeptidase activity"/>
    <property type="evidence" value="ECO:0007669"/>
    <property type="project" value="UniProtKB-KW"/>
</dbReference>
<reference evidence="3" key="1">
    <citation type="submission" date="2011-02" db="EMBL/GenBank/DDBJ databases">
        <title>The genome of the leaf-cutting ant Acromyrmex echinatior suggests key adaptations to social evolution and fungus farming.</title>
        <authorList>
            <person name="Nygaard S."/>
            <person name="Zhang G."/>
        </authorList>
    </citation>
    <scope>NUCLEOTIDE SEQUENCE</scope>
</reference>
<feature type="compositionally biased region" description="Low complexity" evidence="1">
    <location>
        <begin position="304"/>
        <end position="332"/>
    </location>
</feature>
<dbReference type="InterPro" id="IPR032011">
    <property type="entry name" value="DUF4794"/>
</dbReference>
<evidence type="ECO:0000256" key="1">
    <source>
        <dbReference type="SAM" id="MobiDB-lite"/>
    </source>
</evidence>
<dbReference type="eggNOG" id="ENOG502S8D2">
    <property type="taxonomic scope" value="Eukaryota"/>
</dbReference>
<feature type="domain" description="DUF4794" evidence="2">
    <location>
        <begin position="216"/>
        <end position="292"/>
    </location>
</feature>
<proteinExistence type="predicted"/>
<dbReference type="Proteomes" id="UP000007755">
    <property type="component" value="Unassembled WGS sequence"/>
</dbReference>
<dbReference type="GO" id="GO:0006508">
    <property type="term" value="P:proteolysis"/>
    <property type="evidence" value="ECO:0007669"/>
    <property type="project" value="UniProtKB-KW"/>
</dbReference>
<feature type="compositionally biased region" description="Basic and acidic residues" evidence="1">
    <location>
        <begin position="79"/>
        <end position="98"/>
    </location>
</feature>
<dbReference type="OrthoDB" id="8197587at2759"/>
<feature type="compositionally biased region" description="Low complexity" evidence="1">
    <location>
        <begin position="255"/>
        <end position="276"/>
    </location>
</feature>
<feature type="region of interest" description="Disordered" evidence="1">
    <location>
        <begin position="239"/>
        <end position="405"/>
    </location>
</feature>
<protein>
    <submittedName>
        <fullName evidence="3">Zinc metalloprotease zmpB</fullName>
    </submittedName>
</protein>
<feature type="compositionally biased region" description="Polar residues" evidence="1">
    <location>
        <begin position="239"/>
        <end position="251"/>
    </location>
</feature>
<keyword evidence="3" id="KW-0645">Protease</keyword>
<dbReference type="AlphaFoldDB" id="F4W6L3"/>
<dbReference type="InParanoid" id="F4W6L3"/>
<keyword evidence="3" id="KW-0482">Metalloprotease</keyword>
<gene>
    <name evidence="3" type="ORF">G5I_01108</name>
</gene>
<keyword evidence="3" id="KW-0378">Hydrolase</keyword>
<sequence length="535" mass="60368">MWSISARLRWSLPICLPMIDVKLQWKQDRALQRTVLFRVPRRDLIANECGGVTVSLHRRLIQFTRRRYLGMGFLIQQEQQEREKERERKRRTEEEKEPKRGKKRSREKRVTIEGENAERERKRELSLQAADRGTRTAASSQQQQQQQQQCGAKRKQEGDRHLALLLSLGFGPILKWSRLSIFVSIVLLATAVLAEPPRYRQQQRQYYFAQQREEAAPYPASGWKPAGAVFDLPQRQLQQNEASNAPQQQYGAPTAPQQQYGAPNPPQQQYGAPAPQLQYGAPSAPQQQYGTPNAPQQQYGAPNAPQQQYGAPSAPQQQYAASSAPQQQYGAPNTPRQQYGAPLSPQQEHGKPEESTTTETPNTTEEEEVSTVQGITESESEPVNSVNELEDEDVDEKQPQQSGEYYVALPDGRLQRVRYISRQNVEAMKYFAKIRAENVEPLRGPIYAYAPLQKLQIVPASLELSVAPVAPVAAAASTDAKPQKLEIEPVAAQVQYQYDNSRVVPLANPLSTTYTAYTANYQTPAADSRFLLTFQ</sequence>
<evidence type="ECO:0000313" key="4">
    <source>
        <dbReference type="Proteomes" id="UP000007755"/>
    </source>
</evidence>
<organism evidence="4">
    <name type="scientific">Acromyrmex echinatior</name>
    <name type="common">Panamanian leafcutter ant</name>
    <name type="synonym">Acromyrmex octospinosus echinatior</name>
    <dbReference type="NCBI Taxonomy" id="103372"/>
    <lineage>
        <taxon>Eukaryota</taxon>
        <taxon>Metazoa</taxon>
        <taxon>Ecdysozoa</taxon>
        <taxon>Arthropoda</taxon>
        <taxon>Hexapoda</taxon>
        <taxon>Insecta</taxon>
        <taxon>Pterygota</taxon>
        <taxon>Neoptera</taxon>
        <taxon>Endopterygota</taxon>
        <taxon>Hymenoptera</taxon>
        <taxon>Apocrita</taxon>
        <taxon>Aculeata</taxon>
        <taxon>Formicoidea</taxon>
        <taxon>Formicidae</taxon>
        <taxon>Myrmicinae</taxon>
        <taxon>Acromyrmex</taxon>
    </lineage>
</organism>
<dbReference type="Pfam" id="PF16042">
    <property type="entry name" value="DUF4794"/>
    <property type="match status" value="1"/>
</dbReference>
<keyword evidence="4" id="KW-1185">Reference proteome</keyword>
<feature type="compositionally biased region" description="Basic and acidic residues" evidence="1">
    <location>
        <begin position="108"/>
        <end position="125"/>
    </location>
</feature>
<evidence type="ECO:0000259" key="2">
    <source>
        <dbReference type="Pfam" id="PF16042"/>
    </source>
</evidence>
<accession>F4W6L3</accession>
<evidence type="ECO:0000313" key="3">
    <source>
        <dbReference type="EMBL" id="EGI70348.1"/>
    </source>
</evidence>
<feature type="compositionally biased region" description="Polar residues" evidence="1">
    <location>
        <begin position="284"/>
        <end position="300"/>
    </location>
</feature>